<evidence type="ECO:0000259" key="2">
    <source>
        <dbReference type="Pfam" id="PF20254"/>
    </source>
</evidence>
<protein>
    <recommendedName>
        <fullName evidence="2">N,N-dimethylformamidase beta subunit-like C-terminal domain-containing protein</fullName>
    </recommendedName>
</protein>
<dbReference type="EMBL" id="VIWT01000006">
    <property type="protein sequence ID" value="TWF73049.1"/>
    <property type="molecule type" value="Genomic_DNA"/>
</dbReference>
<evidence type="ECO:0000313" key="4">
    <source>
        <dbReference type="Proteomes" id="UP000317940"/>
    </source>
</evidence>
<dbReference type="Pfam" id="PF20254">
    <property type="entry name" value="DMFA2_C"/>
    <property type="match status" value="1"/>
</dbReference>
<evidence type="ECO:0000256" key="1">
    <source>
        <dbReference type="SAM" id="MobiDB-lite"/>
    </source>
</evidence>
<dbReference type="InterPro" id="IPR046540">
    <property type="entry name" value="DMFA2_C"/>
</dbReference>
<dbReference type="Proteomes" id="UP000317940">
    <property type="component" value="Unassembled WGS sequence"/>
</dbReference>
<organism evidence="3 4">
    <name type="scientific">Kitasatospora viridis</name>
    <dbReference type="NCBI Taxonomy" id="281105"/>
    <lineage>
        <taxon>Bacteria</taxon>
        <taxon>Bacillati</taxon>
        <taxon>Actinomycetota</taxon>
        <taxon>Actinomycetes</taxon>
        <taxon>Kitasatosporales</taxon>
        <taxon>Streptomycetaceae</taxon>
        <taxon>Kitasatospora</taxon>
    </lineage>
</organism>
<accession>A0A561SDV8</accession>
<dbReference type="AlphaFoldDB" id="A0A561SDV8"/>
<comment type="caution">
    <text evidence="3">The sequence shown here is derived from an EMBL/GenBank/DDBJ whole genome shotgun (WGS) entry which is preliminary data.</text>
</comment>
<proteinExistence type="predicted"/>
<sequence length="460" mass="48286">MVGVGLLLAAGCGGGGPKHGTGTASPTPLRGDPDWAITRPGAPEEIQGYTDRPGVRPGTPVALMVSTTAATFRVRAYRFGAYPDAPAAVIWESAPVAGARQAAPTTDARGTVVAGWRPSLTVPTDGWPPGAYLLRLDAASGGKRWVPLTVESPSVAGRVVLVQAVTSYQAYNTWGGKNLYFGADGSFATRARAVSFDRPYQDEDGAADFFQLEEPLVLFAERAGTPLAYRTSIDLDQDPHALDGAAGVVSEGHDEYWSPAMRATVTAARDTGSNLAFLGANAVYRRIRFESADRVEVNYKVPQEDPLYGKDDAAVTGDWPSPPDADPQSSLTGQAYSCDSRTNSALVVDGSTNWLWAGTGLRDGRQLAGLVGPESDRLDDSGHAPQVTVLGHADVACAAGPARTANATVYTAAGGATVFDAGTENWICALRTDDCPGVPGEVRQAVRVATGNLFKVLRHR</sequence>
<evidence type="ECO:0000313" key="3">
    <source>
        <dbReference type="EMBL" id="TWF73049.1"/>
    </source>
</evidence>
<keyword evidence="4" id="KW-1185">Reference proteome</keyword>
<feature type="region of interest" description="Disordered" evidence="1">
    <location>
        <begin position="306"/>
        <end position="333"/>
    </location>
</feature>
<reference evidence="3 4" key="1">
    <citation type="submission" date="2019-06" db="EMBL/GenBank/DDBJ databases">
        <title>Sequencing the genomes of 1000 actinobacteria strains.</title>
        <authorList>
            <person name="Klenk H.-P."/>
        </authorList>
    </citation>
    <scope>NUCLEOTIDE SEQUENCE [LARGE SCALE GENOMIC DNA]</scope>
    <source>
        <strain evidence="3 4">DSM 44826</strain>
    </source>
</reference>
<name>A0A561SDV8_9ACTN</name>
<feature type="domain" description="N,N-dimethylformamidase beta subunit-like C-terminal" evidence="2">
    <location>
        <begin position="73"/>
        <end position="433"/>
    </location>
</feature>
<gene>
    <name evidence="3" type="ORF">FHX73_16200</name>
</gene>